<dbReference type="InParanoid" id="A0A2G5D2C8"/>
<dbReference type="EMBL" id="KZ305047">
    <property type="protein sequence ID" value="PIA37653.1"/>
    <property type="molecule type" value="Genomic_DNA"/>
</dbReference>
<reference evidence="2 3" key="1">
    <citation type="submission" date="2017-09" db="EMBL/GenBank/DDBJ databases">
        <title>WGS assembly of Aquilegia coerulea Goldsmith.</title>
        <authorList>
            <person name="Hodges S."/>
            <person name="Kramer E."/>
            <person name="Nordborg M."/>
            <person name="Tomkins J."/>
            <person name="Borevitz J."/>
            <person name="Derieg N."/>
            <person name="Yan J."/>
            <person name="Mihaltcheva S."/>
            <person name="Hayes R.D."/>
            <person name="Rokhsar D."/>
        </authorList>
    </citation>
    <scope>NUCLEOTIDE SEQUENCE [LARGE SCALE GENOMIC DNA]</scope>
    <source>
        <strain evidence="3">cv. Goldsmith</strain>
    </source>
</reference>
<gene>
    <name evidence="2" type="ORF">AQUCO_03000302v1</name>
</gene>
<organism evidence="2 3">
    <name type="scientific">Aquilegia coerulea</name>
    <name type="common">Rocky mountain columbine</name>
    <dbReference type="NCBI Taxonomy" id="218851"/>
    <lineage>
        <taxon>Eukaryota</taxon>
        <taxon>Viridiplantae</taxon>
        <taxon>Streptophyta</taxon>
        <taxon>Embryophyta</taxon>
        <taxon>Tracheophyta</taxon>
        <taxon>Spermatophyta</taxon>
        <taxon>Magnoliopsida</taxon>
        <taxon>Ranunculales</taxon>
        <taxon>Ranunculaceae</taxon>
        <taxon>Thalictroideae</taxon>
        <taxon>Aquilegia</taxon>
    </lineage>
</organism>
<sequence length="150" mass="17605">MTNQHVYDEACSNFLKIFKKEWKWNTCYILLKDTTKFKKLTTKNDLTPRVSRHKKHSSDGEPKGPDSTSISSVNADVVVERPVGKKELKDRRRKEKEGVRSNLANSHEAINKLASQLEIRATKRDDIEFKKLEQKREIELRKLQIKHDFL</sequence>
<evidence type="ECO:0000256" key="1">
    <source>
        <dbReference type="SAM" id="MobiDB-lite"/>
    </source>
</evidence>
<keyword evidence="3" id="KW-1185">Reference proteome</keyword>
<proteinExistence type="predicted"/>
<evidence type="ECO:0000313" key="3">
    <source>
        <dbReference type="Proteomes" id="UP000230069"/>
    </source>
</evidence>
<dbReference type="AlphaFoldDB" id="A0A2G5D2C8"/>
<name>A0A2G5D2C8_AQUCA</name>
<evidence type="ECO:0008006" key="4">
    <source>
        <dbReference type="Google" id="ProtNLM"/>
    </source>
</evidence>
<feature type="compositionally biased region" description="Basic and acidic residues" evidence="1">
    <location>
        <begin position="78"/>
        <end position="99"/>
    </location>
</feature>
<evidence type="ECO:0000313" key="2">
    <source>
        <dbReference type="EMBL" id="PIA37653.1"/>
    </source>
</evidence>
<protein>
    <recommendedName>
        <fullName evidence="4">No apical meristem-associated C-terminal domain-containing protein</fullName>
    </recommendedName>
</protein>
<dbReference type="Proteomes" id="UP000230069">
    <property type="component" value="Unassembled WGS sequence"/>
</dbReference>
<accession>A0A2G5D2C8</accession>
<feature type="region of interest" description="Disordered" evidence="1">
    <location>
        <begin position="44"/>
        <end position="104"/>
    </location>
</feature>